<proteinExistence type="predicted"/>
<feature type="region of interest" description="Disordered" evidence="1">
    <location>
        <begin position="27"/>
        <end position="52"/>
    </location>
</feature>
<feature type="compositionally biased region" description="Low complexity" evidence="1">
    <location>
        <begin position="37"/>
        <end position="52"/>
    </location>
</feature>
<dbReference type="EMBL" id="AZBU02000001">
    <property type="protein sequence ID" value="TMS38963.1"/>
    <property type="molecule type" value="Genomic_DNA"/>
</dbReference>
<reference evidence="2 3" key="2">
    <citation type="journal article" date="2019" name="G3 (Bethesda)">
        <title>Hybrid Assembly of the Genome of the Entomopathogenic Nematode Steinernema carpocapsae Identifies the X-Chromosome.</title>
        <authorList>
            <person name="Serra L."/>
            <person name="Macchietto M."/>
            <person name="Macias-Munoz A."/>
            <person name="McGill C.J."/>
            <person name="Rodriguez I.M."/>
            <person name="Rodriguez B."/>
            <person name="Murad R."/>
            <person name="Mortazavi A."/>
        </authorList>
    </citation>
    <scope>NUCLEOTIDE SEQUENCE [LARGE SCALE GENOMIC DNA]</scope>
    <source>
        <strain evidence="2 3">ALL</strain>
    </source>
</reference>
<sequence>MPAETGLFKGPTSPLAEVAEGLCLPSAEAHIPPGRPPRSSASARGQLRQRSSQRLQRLLRGFSGVLLGSFGGGPPCSFGGEIHRNSPAAVLPAASASKFTDRLRPAHYPSPLRHIVPGPPLCTRTYARTTHAYRQTRSFCLY</sequence>
<evidence type="ECO:0000313" key="3">
    <source>
        <dbReference type="Proteomes" id="UP000298663"/>
    </source>
</evidence>
<gene>
    <name evidence="2" type="ORF">L596_005576</name>
</gene>
<name>A0A4V6I8P4_STECR</name>
<dbReference type="EMBL" id="CM016762">
    <property type="protein sequence ID" value="TMS38963.1"/>
    <property type="molecule type" value="Genomic_DNA"/>
</dbReference>
<protein>
    <submittedName>
        <fullName evidence="2">Uncharacterized protein</fullName>
    </submittedName>
</protein>
<evidence type="ECO:0000313" key="2">
    <source>
        <dbReference type="EMBL" id="TMS38963.1"/>
    </source>
</evidence>
<dbReference type="Proteomes" id="UP000298663">
    <property type="component" value="Chromosome X"/>
</dbReference>
<evidence type="ECO:0000256" key="1">
    <source>
        <dbReference type="SAM" id="MobiDB-lite"/>
    </source>
</evidence>
<comment type="caution">
    <text evidence="2">The sequence shown here is derived from an EMBL/GenBank/DDBJ whole genome shotgun (WGS) entry which is preliminary data.</text>
</comment>
<accession>A0A4V6I8P4</accession>
<dbReference type="AlphaFoldDB" id="A0A4V6I8P4"/>
<organism evidence="2 3">
    <name type="scientific">Steinernema carpocapsae</name>
    <name type="common">Entomopathogenic nematode</name>
    <dbReference type="NCBI Taxonomy" id="34508"/>
    <lineage>
        <taxon>Eukaryota</taxon>
        <taxon>Metazoa</taxon>
        <taxon>Ecdysozoa</taxon>
        <taxon>Nematoda</taxon>
        <taxon>Chromadorea</taxon>
        <taxon>Rhabditida</taxon>
        <taxon>Tylenchina</taxon>
        <taxon>Panagrolaimomorpha</taxon>
        <taxon>Strongyloidoidea</taxon>
        <taxon>Steinernematidae</taxon>
        <taxon>Steinernema</taxon>
    </lineage>
</organism>
<reference evidence="2 3" key="1">
    <citation type="journal article" date="2015" name="Genome Biol.">
        <title>Comparative genomics of Steinernema reveals deeply conserved gene regulatory networks.</title>
        <authorList>
            <person name="Dillman A.R."/>
            <person name="Macchietto M."/>
            <person name="Porter C.F."/>
            <person name="Rogers A."/>
            <person name="Williams B."/>
            <person name="Antoshechkin I."/>
            <person name="Lee M.M."/>
            <person name="Goodwin Z."/>
            <person name="Lu X."/>
            <person name="Lewis E.E."/>
            <person name="Goodrich-Blair H."/>
            <person name="Stock S.P."/>
            <person name="Adams B.J."/>
            <person name="Sternberg P.W."/>
            <person name="Mortazavi A."/>
        </authorList>
    </citation>
    <scope>NUCLEOTIDE SEQUENCE [LARGE SCALE GENOMIC DNA]</scope>
    <source>
        <strain evidence="2 3">ALL</strain>
    </source>
</reference>
<keyword evidence="3" id="KW-1185">Reference proteome</keyword>